<dbReference type="Pfam" id="PF00160">
    <property type="entry name" value="Pro_isomerase"/>
    <property type="match status" value="1"/>
</dbReference>
<keyword evidence="8" id="KW-1185">Reference proteome</keyword>
<feature type="transmembrane region" description="Helical" evidence="5">
    <location>
        <begin position="12"/>
        <end position="33"/>
    </location>
</feature>
<feature type="compositionally biased region" description="Basic and acidic residues" evidence="4">
    <location>
        <begin position="45"/>
        <end position="60"/>
    </location>
</feature>
<sequence>MVPTVSIVPSGLRPSLIVIAAIAIPWAAIPWAAVPIVCAAQDAPPAKEELPIEEKKAEEKIEPDDPTASDGDTETPPPKERPSFEELKKDPEYRAELKLRTEAFEAGRKKLADALSDQHSCLVRYRNGDANSKADQEKYREARQRVREAMDELYDSAMELSRISPSQDAAQYLVTMIKYRLKRGIYNYETAEGAARLIDSGANLLYLFRAAARSAIVSGQFEIAKRLYEAMSEEDLEDVDKRFMYGFEQLEENFLEEQERLRKDAEADDLPRVKLHTSEGDIVLELFLDQAPSAVANFINLVEEGFYDGLDFHQVIDDLLALSGDPSGLGDGHSGKFLVDEHDRPGARHGFRGSIVMAKIPKSPESMDFVPNSASSQFAILMVPIVGIEKEQTVFGRVIEGMNTIAALRRVDPSKEKKKGEVMLPSDYIIEATVVRRPKELPEPVYVDLEKEAREFVERQRAQAERSNQ</sequence>
<keyword evidence="5" id="KW-1133">Transmembrane helix</keyword>
<keyword evidence="5" id="KW-0472">Membrane</keyword>
<dbReference type="PANTHER" id="PTHR45625:SF4">
    <property type="entry name" value="PEPTIDYLPROLYL ISOMERASE DOMAIN AND WD REPEAT-CONTAINING PROTEIN 1"/>
    <property type="match status" value="1"/>
</dbReference>
<dbReference type="Gene3D" id="2.40.100.10">
    <property type="entry name" value="Cyclophilin-like"/>
    <property type="match status" value="1"/>
</dbReference>
<dbReference type="CDD" id="cd00317">
    <property type="entry name" value="cyclophilin"/>
    <property type="match status" value="1"/>
</dbReference>
<feature type="compositionally biased region" description="Acidic residues" evidence="4">
    <location>
        <begin position="61"/>
        <end position="73"/>
    </location>
</feature>
<dbReference type="GO" id="GO:0003755">
    <property type="term" value="F:peptidyl-prolyl cis-trans isomerase activity"/>
    <property type="evidence" value="ECO:0007669"/>
    <property type="project" value="UniProtKB-KW"/>
</dbReference>
<evidence type="ECO:0000256" key="1">
    <source>
        <dbReference type="ARBA" id="ARBA00013194"/>
    </source>
</evidence>
<dbReference type="PANTHER" id="PTHR45625">
    <property type="entry name" value="PEPTIDYL-PROLYL CIS-TRANS ISOMERASE-RELATED"/>
    <property type="match status" value="1"/>
</dbReference>
<dbReference type="InterPro" id="IPR029000">
    <property type="entry name" value="Cyclophilin-like_dom_sf"/>
</dbReference>
<dbReference type="EC" id="5.2.1.8" evidence="1"/>
<accession>A0A5B1CHR8</accession>
<evidence type="ECO:0000313" key="8">
    <source>
        <dbReference type="Proteomes" id="UP000322699"/>
    </source>
</evidence>
<dbReference type="SUPFAM" id="SSF50891">
    <property type="entry name" value="Cyclophilin-like"/>
    <property type="match status" value="1"/>
</dbReference>
<protein>
    <recommendedName>
        <fullName evidence="1">peptidylprolyl isomerase</fullName>
        <ecNumber evidence="1">5.2.1.8</ecNumber>
    </recommendedName>
</protein>
<evidence type="ECO:0000256" key="3">
    <source>
        <dbReference type="ARBA" id="ARBA00023235"/>
    </source>
</evidence>
<dbReference type="Proteomes" id="UP000322699">
    <property type="component" value="Unassembled WGS sequence"/>
</dbReference>
<dbReference type="PROSITE" id="PS50072">
    <property type="entry name" value="CSA_PPIASE_2"/>
    <property type="match status" value="1"/>
</dbReference>
<feature type="region of interest" description="Disordered" evidence="4">
    <location>
        <begin position="44"/>
        <end position="91"/>
    </location>
</feature>
<reference evidence="7 8" key="1">
    <citation type="submission" date="2019-08" db="EMBL/GenBank/DDBJ databases">
        <title>Deep-cultivation of Planctomycetes and their phenomic and genomic characterization uncovers novel biology.</title>
        <authorList>
            <person name="Wiegand S."/>
            <person name="Jogler M."/>
            <person name="Boedeker C."/>
            <person name="Pinto D."/>
            <person name="Vollmers J."/>
            <person name="Rivas-Marin E."/>
            <person name="Kohn T."/>
            <person name="Peeters S.H."/>
            <person name="Heuer A."/>
            <person name="Rast P."/>
            <person name="Oberbeckmann S."/>
            <person name="Bunk B."/>
            <person name="Jeske O."/>
            <person name="Meyerdierks A."/>
            <person name="Storesund J.E."/>
            <person name="Kallscheuer N."/>
            <person name="Luecker S."/>
            <person name="Lage O.M."/>
            <person name="Pohl T."/>
            <person name="Merkel B.J."/>
            <person name="Hornburger P."/>
            <person name="Mueller R.-W."/>
            <person name="Bruemmer F."/>
            <person name="Labrenz M."/>
            <person name="Spormann A.M."/>
            <person name="Op Den Camp H."/>
            <person name="Overmann J."/>
            <person name="Amann R."/>
            <person name="Jetten M.S.M."/>
            <person name="Mascher T."/>
            <person name="Medema M.H."/>
            <person name="Devos D.P."/>
            <person name="Kaster A.-K."/>
            <person name="Ovreas L."/>
            <person name="Rohde M."/>
            <person name="Galperin M.Y."/>
            <person name="Jogler C."/>
        </authorList>
    </citation>
    <scope>NUCLEOTIDE SEQUENCE [LARGE SCALE GENOMIC DNA]</scope>
    <source>
        <strain evidence="7 8">LF1</strain>
    </source>
</reference>
<organism evidence="7 8">
    <name type="scientific">Rubripirellula obstinata</name>
    <dbReference type="NCBI Taxonomy" id="406547"/>
    <lineage>
        <taxon>Bacteria</taxon>
        <taxon>Pseudomonadati</taxon>
        <taxon>Planctomycetota</taxon>
        <taxon>Planctomycetia</taxon>
        <taxon>Pirellulales</taxon>
        <taxon>Pirellulaceae</taxon>
        <taxon>Rubripirellula</taxon>
    </lineage>
</organism>
<dbReference type="PRINTS" id="PR00153">
    <property type="entry name" value="CSAPPISMRASE"/>
</dbReference>
<keyword evidence="5" id="KW-0812">Transmembrane</keyword>
<dbReference type="RefSeq" id="WP_068263638.1">
    <property type="nucleotide sequence ID" value="NZ_LWSK01000049.1"/>
</dbReference>
<keyword evidence="3 7" id="KW-0413">Isomerase</keyword>
<dbReference type="InterPro" id="IPR002130">
    <property type="entry name" value="Cyclophilin-type_PPIase_dom"/>
</dbReference>
<dbReference type="InterPro" id="IPR044666">
    <property type="entry name" value="Cyclophilin_A-like"/>
</dbReference>
<proteinExistence type="predicted"/>
<evidence type="ECO:0000256" key="4">
    <source>
        <dbReference type="SAM" id="MobiDB-lite"/>
    </source>
</evidence>
<dbReference type="EMBL" id="VRLW01000001">
    <property type="protein sequence ID" value="KAA1259259.1"/>
    <property type="molecule type" value="Genomic_DNA"/>
</dbReference>
<comment type="caution">
    <text evidence="7">The sequence shown here is derived from an EMBL/GenBank/DDBJ whole genome shotgun (WGS) entry which is preliminary data.</text>
</comment>
<feature type="domain" description="PPIase cyclophilin-type" evidence="6">
    <location>
        <begin position="276"/>
        <end position="436"/>
    </location>
</feature>
<evidence type="ECO:0000313" key="7">
    <source>
        <dbReference type="EMBL" id="KAA1259259.1"/>
    </source>
</evidence>
<evidence type="ECO:0000256" key="5">
    <source>
        <dbReference type="SAM" id="Phobius"/>
    </source>
</evidence>
<evidence type="ECO:0000256" key="2">
    <source>
        <dbReference type="ARBA" id="ARBA00023110"/>
    </source>
</evidence>
<keyword evidence="2" id="KW-0697">Rotamase</keyword>
<dbReference type="AlphaFoldDB" id="A0A5B1CHR8"/>
<gene>
    <name evidence="7" type="primary">ppiB_2</name>
    <name evidence="7" type="ORF">LF1_17880</name>
</gene>
<dbReference type="OrthoDB" id="270889at2"/>
<evidence type="ECO:0000259" key="6">
    <source>
        <dbReference type="PROSITE" id="PS50072"/>
    </source>
</evidence>
<feature type="compositionally biased region" description="Basic and acidic residues" evidence="4">
    <location>
        <begin position="77"/>
        <end position="91"/>
    </location>
</feature>
<name>A0A5B1CHR8_9BACT</name>